<dbReference type="InterPro" id="IPR000719">
    <property type="entry name" value="Prot_kinase_dom"/>
</dbReference>
<keyword evidence="11 13" id="KW-0141">cGMP biosynthesis</keyword>
<dbReference type="FunFam" id="3.30.70.1230:FF:000035">
    <property type="entry name" value="Guanylate cyclase"/>
    <property type="match status" value="1"/>
</dbReference>
<comment type="catalytic activity">
    <reaction evidence="1 13">
        <text>GTP = 3',5'-cyclic GMP + diphosphate</text>
        <dbReference type="Rhea" id="RHEA:13665"/>
        <dbReference type="ChEBI" id="CHEBI:33019"/>
        <dbReference type="ChEBI" id="CHEBI:37565"/>
        <dbReference type="ChEBI" id="CHEBI:57746"/>
        <dbReference type="EC" id="4.6.1.2"/>
    </reaction>
</comment>
<evidence type="ECO:0000259" key="17">
    <source>
        <dbReference type="PROSITE" id="PS50011"/>
    </source>
</evidence>
<evidence type="ECO:0000256" key="7">
    <source>
        <dbReference type="ARBA" id="ARBA00023136"/>
    </source>
</evidence>
<evidence type="ECO:0000313" key="19">
    <source>
        <dbReference type="Proteomes" id="UP000887566"/>
    </source>
</evidence>
<dbReference type="GO" id="GO:0005524">
    <property type="term" value="F:ATP binding"/>
    <property type="evidence" value="ECO:0007669"/>
    <property type="project" value="InterPro"/>
</dbReference>
<dbReference type="InterPro" id="IPR001828">
    <property type="entry name" value="ANF_lig-bd_rcpt"/>
</dbReference>
<name>A0A914X1X9_9BILA</name>
<dbReference type="GO" id="GO:0004016">
    <property type="term" value="F:adenylate cyclase activity"/>
    <property type="evidence" value="ECO:0007669"/>
    <property type="project" value="TreeGrafter"/>
</dbReference>
<feature type="transmembrane region" description="Helical" evidence="15">
    <location>
        <begin position="972"/>
        <end position="991"/>
    </location>
</feature>
<evidence type="ECO:0000256" key="3">
    <source>
        <dbReference type="ARBA" id="ARBA00012202"/>
    </source>
</evidence>
<dbReference type="Gene3D" id="3.30.70.1230">
    <property type="entry name" value="Nucleotide cyclase"/>
    <property type="match status" value="1"/>
</dbReference>
<dbReference type="PROSITE" id="PS00452">
    <property type="entry name" value="GUANYLATE_CYCLASE_1"/>
    <property type="match status" value="1"/>
</dbReference>
<evidence type="ECO:0000256" key="10">
    <source>
        <dbReference type="ARBA" id="ARBA00023239"/>
    </source>
</evidence>
<dbReference type="PANTHER" id="PTHR11920:SF498">
    <property type="entry name" value="RECEPTOR-TYPE GUANYLATE CYCLASE GCY-8"/>
    <property type="match status" value="1"/>
</dbReference>
<keyword evidence="10 12" id="KW-0456">Lyase</keyword>
<keyword evidence="19" id="KW-1185">Reference proteome</keyword>
<feature type="domain" description="Protein kinase" evidence="17">
    <location>
        <begin position="504"/>
        <end position="805"/>
    </location>
</feature>
<evidence type="ECO:0000256" key="9">
    <source>
        <dbReference type="ARBA" id="ARBA00023180"/>
    </source>
</evidence>
<dbReference type="Gene3D" id="1.10.510.10">
    <property type="entry name" value="Transferase(Phosphotransferase) domain 1"/>
    <property type="match status" value="1"/>
</dbReference>
<dbReference type="InterPro" id="IPR018297">
    <property type="entry name" value="A/G_cyclase_CS"/>
</dbReference>
<feature type="signal peptide" evidence="16">
    <location>
        <begin position="1"/>
        <end position="16"/>
    </location>
</feature>
<dbReference type="FunFam" id="1.10.510.10:FF:000941">
    <property type="entry name" value="Guanylate cyclase"/>
    <property type="match status" value="1"/>
</dbReference>
<dbReference type="InterPro" id="IPR011009">
    <property type="entry name" value="Kinase-like_dom_sf"/>
</dbReference>
<evidence type="ECO:0000256" key="13">
    <source>
        <dbReference type="RuleBase" id="RU003431"/>
    </source>
</evidence>
<accession>A0A914X1X9</accession>
<evidence type="ECO:0000256" key="1">
    <source>
        <dbReference type="ARBA" id="ARBA00001436"/>
    </source>
</evidence>
<keyword evidence="7 15" id="KW-0472">Membrane</keyword>
<dbReference type="AlphaFoldDB" id="A0A914X1X9"/>
<dbReference type="Pfam" id="PF01094">
    <property type="entry name" value="ANF_receptor"/>
    <property type="match status" value="1"/>
</dbReference>
<dbReference type="CDD" id="cd07302">
    <property type="entry name" value="CHD"/>
    <property type="match status" value="1"/>
</dbReference>
<dbReference type="GO" id="GO:0005886">
    <property type="term" value="C:plasma membrane"/>
    <property type="evidence" value="ECO:0007669"/>
    <property type="project" value="TreeGrafter"/>
</dbReference>
<evidence type="ECO:0000256" key="2">
    <source>
        <dbReference type="ARBA" id="ARBA00004479"/>
    </source>
</evidence>
<dbReference type="SMART" id="SM00044">
    <property type="entry name" value="CYCc"/>
    <property type="match status" value="1"/>
</dbReference>
<evidence type="ECO:0000256" key="6">
    <source>
        <dbReference type="ARBA" id="ARBA00022989"/>
    </source>
</evidence>
<dbReference type="PROSITE" id="PS50011">
    <property type="entry name" value="PROTEIN_KINASE_DOM"/>
    <property type="match status" value="1"/>
</dbReference>
<dbReference type="GO" id="GO:0007168">
    <property type="term" value="P:receptor guanylyl cyclase signaling pathway"/>
    <property type="evidence" value="ECO:0007669"/>
    <property type="project" value="TreeGrafter"/>
</dbReference>
<comment type="subcellular location">
    <subcellularLocation>
        <location evidence="2">Membrane</location>
        <topology evidence="2">Single-pass type I membrane protein</topology>
    </subcellularLocation>
</comment>
<feature type="chain" id="PRO_5037356171" description="Guanylate cyclase" evidence="16">
    <location>
        <begin position="17"/>
        <end position="1066"/>
    </location>
</feature>
<dbReference type="InterPro" id="IPR001054">
    <property type="entry name" value="A/G_cyclase"/>
</dbReference>
<dbReference type="Gene3D" id="3.40.50.2300">
    <property type="match status" value="2"/>
</dbReference>
<dbReference type="GO" id="GO:0004383">
    <property type="term" value="F:guanylate cyclase activity"/>
    <property type="evidence" value="ECO:0007669"/>
    <property type="project" value="UniProtKB-EC"/>
</dbReference>
<dbReference type="Pfam" id="PF00211">
    <property type="entry name" value="Guanylate_cyc"/>
    <property type="match status" value="1"/>
</dbReference>
<dbReference type="InterPro" id="IPR050401">
    <property type="entry name" value="Cyclic_nucleotide_synthase"/>
</dbReference>
<keyword evidence="16" id="KW-0732">Signal</keyword>
<dbReference type="InterPro" id="IPR028082">
    <property type="entry name" value="Peripla_BP_I"/>
</dbReference>
<dbReference type="InterPro" id="IPR001245">
    <property type="entry name" value="Ser-Thr/Tyr_kinase_cat_dom"/>
</dbReference>
<dbReference type="InterPro" id="IPR029787">
    <property type="entry name" value="Nucleotide_cyclase"/>
</dbReference>
<dbReference type="GO" id="GO:0004672">
    <property type="term" value="F:protein kinase activity"/>
    <property type="evidence" value="ECO:0007669"/>
    <property type="project" value="InterPro"/>
</dbReference>
<sequence length="1066" mass="119686">MLVHVLVLAQLSLSFALNVKIGHIGALHVMPNGDKVLEIARKELISDGLLDQNFSFEIISKSGCGPSFEGVAVGANMYHKDGVRAFIGPYCSTEMDAVGKMASFWNVPIIGYMSSDDYLIDKTIYRTLSRVSMRTTNTLARAVASLIKHFKWQKVAIVTNTGTVAFERTLAFEKVLKAENITVVQKVMFDESVDYLGMAASGLLSDLKHNARIIICMFSSTRELTREFMQATSLAEMNSQEYVYLLPWLQAGPKDVMPWLGADGLMLQKIKEHYENAIIIDDVNGFDDTLVTPFLNKIKPYGLTAKDVDMASIYGYLHLFDSLKLYTLALRNTLKDSQGNESVVNDGRLIWDHMRRLSFAGSLRGAASGVIQMDDLAERAPFYAAFFVSPSRNELMKVVTMNPLMMDNCDGVANSTGCFDLQMTDVMTGFWPSANGQLPPDEPICGFSGQRCDYTLIIAGCTALVVLATSSVLLYFLCRHCQRRSLEKMPWRIARDDLNIIDDEQVKSMLSLGSTNTKISNLSVGVKRHAIVGNNTHATFHQYVQRRPISFTKADLTILMQIKQAVHDNINPFLGLSFNEKEEMLILWKFCSRGTLQDIIYNKLVNLDTKFHGAFIRDITLGLEYLHCSAIGYHGSLTPWSCLIDRNWMVKLTDFGIADCIQRWERQQSITVASDKEDCEINGVQRTGILYCAPEMLRNKEVNRKRAMDADWAKQSGNRRCMSDIYSCGILMYEILAHALPYSEGEDLNELVEVLRDGSKVMHPAVQSGSNIAPEVAALLNECWEESPEARPNIRRVRVMTENLLKTRGSLVDQMMRMMEQYANNLEKLVRERTGMLEEANVRADKLLDQLLPKYVANELKMGRTVPPKMFPSATVLFSDIVGFTQLCSVSTPLEVVTFLNGVYSGFDEFIRKHHAYKVETIGDAYMVVSGVPEENGAKHIAHIADIALEMRNYLAIYELPHRRKQRIRCRWGFHTGAVAAGVVGLTAPRYCLFGDTVNMSSRMESTGLPGMIQMSEAAHELLIRRYPDYSVTLRGSIEVKGKGSCVTYWLEEKNGGKKDNIQVEN</sequence>
<dbReference type="SUPFAM" id="SSF53822">
    <property type="entry name" value="Periplasmic binding protein-like I"/>
    <property type="match status" value="1"/>
</dbReference>
<proteinExistence type="inferred from homology"/>
<dbReference type="WBParaSite" id="PSAMB.scaffold630size45187.g7496.t1">
    <property type="protein sequence ID" value="PSAMB.scaffold630size45187.g7496.t1"/>
    <property type="gene ID" value="PSAMB.scaffold630size45187.g7496"/>
</dbReference>
<dbReference type="Proteomes" id="UP000887566">
    <property type="component" value="Unplaced"/>
</dbReference>
<evidence type="ECO:0000256" key="4">
    <source>
        <dbReference type="ARBA" id="ARBA00022692"/>
    </source>
</evidence>
<reference evidence="20" key="1">
    <citation type="submission" date="2022-11" db="UniProtKB">
        <authorList>
            <consortium name="WormBaseParasite"/>
        </authorList>
    </citation>
    <scope>IDENTIFICATION</scope>
</reference>
<dbReference type="EC" id="4.6.1.2" evidence="3 13"/>
<dbReference type="PROSITE" id="PS50125">
    <property type="entry name" value="GUANYLATE_CYCLASE_2"/>
    <property type="match status" value="1"/>
</dbReference>
<evidence type="ECO:0000256" key="16">
    <source>
        <dbReference type="SAM" id="SignalP"/>
    </source>
</evidence>
<dbReference type="GO" id="GO:0009266">
    <property type="term" value="P:response to temperature stimulus"/>
    <property type="evidence" value="ECO:0007669"/>
    <property type="project" value="UniProtKB-ARBA"/>
</dbReference>
<protein>
    <recommendedName>
        <fullName evidence="3 13">Guanylate cyclase</fullName>
        <ecNumber evidence="3 13">4.6.1.2</ecNumber>
    </recommendedName>
</protein>
<keyword evidence="14" id="KW-0175">Coiled coil</keyword>
<feature type="transmembrane region" description="Helical" evidence="15">
    <location>
        <begin position="454"/>
        <end position="478"/>
    </location>
</feature>
<evidence type="ECO:0000256" key="5">
    <source>
        <dbReference type="ARBA" id="ARBA00022741"/>
    </source>
</evidence>
<keyword evidence="9" id="KW-0325">Glycoprotein</keyword>
<dbReference type="SUPFAM" id="SSF55073">
    <property type="entry name" value="Nucleotide cyclase"/>
    <property type="match status" value="1"/>
</dbReference>
<evidence type="ECO:0000256" key="14">
    <source>
        <dbReference type="SAM" id="Coils"/>
    </source>
</evidence>
<comment type="similarity">
    <text evidence="12">Belongs to the adenylyl cyclase class-4/guanylyl cyclase family.</text>
</comment>
<keyword evidence="8" id="KW-0675">Receptor</keyword>
<keyword evidence="4 15" id="KW-0812">Transmembrane</keyword>
<keyword evidence="6 15" id="KW-1133">Transmembrane helix</keyword>
<evidence type="ECO:0000256" key="15">
    <source>
        <dbReference type="SAM" id="Phobius"/>
    </source>
</evidence>
<dbReference type="GO" id="GO:0043005">
    <property type="term" value="C:neuron projection"/>
    <property type="evidence" value="ECO:0007669"/>
    <property type="project" value="UniProtKB-ARBA"/>
</dbReference>
<organism evidence="19 20">
    <name type="scientific">Plectus sambesii</name>
    <dbReference type="NCBI Taxonomy" id="2011161"/>
    <lineage>
        <taxon>Eukaryota</taxon>
        <taxon>Metazoa</taxon>
        <taxon>Ecdysozoa</taxon>
        <taxon>Nematoda</taxon>
        <taxon>Chromadorea</taxon>
        <taxon>Plectida</taxon>
        <taxon>Plectina</taxon>
        <taxon>Plectoidea</taxon>
        <taxon>Plectidae</taxon>
        <taxon>Plectus</taxon>
    </lineage>
</organism>
<evidence type="ECO:0000313" key="20">
    <source>
        <dbReference type="WBParaSite" id="PSAMB.scaffold630size45187.g7496.t1"/>
    </source>
</evidence>
<evidence type="ECO:0000256" key="8">
    <source>
        <dbReference type="ARBA" id="ARBA00023170"/>
    </source>
</evidence>
<evidence type="ECO:0000256" key="11">
    <source>
        <dbReference type="ARBA" id="ARBA00023293"/>
    </source>
</evidence>
<dbReference type="GO" id="GO:0035556">
    <property type="term" value="P:intracellular signal transduction"/>
    <property type="evidence" value="ECO:0007669"/>
    <property type="project" value="InterPro"/>
</dbReference>
<dbReference type="SUPFAM" id="SSF56112">
    <property type="entry name" value="Protein kinase-like (PK-like)"/>
    <property type="match status" value="1"/>
</dbReference>
<dbReference type="CDD" id="cd06352">
    <property type="entry name" value="PBP1_NPR_GC-like"/>
    <property type="match status" value="1"/>
</dbReference>
<feature type="domain" description="Guanylate cyclase" evidence="18">
    <location>
        <begin position="875"/>
        <end position="1005"/>
    </location>
</feature>
<evidence type="ECO:0000259" key="18">
    <source>
        <dbReference type="PROSITE" id="PS50125"/>
    </source>
</evidence>
<dbReference type="GO" id="GO:0042330">
    <property type="term" value="P:taxis"/>
    <property type="evidence" value="ECO:0007669"/>
    <property type="project" value="UniProtKB-ARBA"/>
</dbReference>
<feature type="coiled-coil region" evidence="14">
    <location>
        <begin position="812"/>
        <end position="839"/>
    </location>
</feature>
<dbReference type="GO" id="GO:0009581">
    <property type="term" value="P:detection of external stimulus"/>
    <property type="evidence" value="ECO:0007669"/>
    <property type="project" value="UniProtKB-ARBA"/>
</dbReference>
<keyword evidence="5" id="KW-0547">Nucleotide-binding</keyword>
<evidence type="ECO:0000256" key="12">
    <source>
        <dbReference type="RuleBase" id="RU000405"/>
    </source>
</evidence>
<dbReference type="GO" id="GO:0001653">
    <property type="term" value="F:peptide receptor activity"/>
    <property type="evidence" value="ECO:0007669"/>
    <property type="project" value="TreeGrafter"/>
</dbReference>
<dbReference type="Pfam" id="PF07714">
    <property type="entry name" value="PK_Tyr_Ser-Thr"/>
    <property type="match status" value="1"/>
</dbReference>
<dbReference type="GO" id="GO:0009582">
    <property type="term" value="P:detection of abiotic stimulus"/>
    <property type="evidence" value="ECO:0007669"/>
    <property type="project" value="UniProtKB-ARBA"/>
</dbReference>
<dbReference type="PANTHER" id="PTHR11920">
    <property type="entry name" value="GUANYLYL CYCLASE"/>
    <property type="match status" value="1"/>
</dbReference>